<proteinExistence type="predicted"/>
<protein>
    <submittedName>
        <fullName evidence="1">12604_t:CDS:1</fullName>
    </submittedName>
</protein>
<feature type="non-terminal residue" evidence="1">
    <location>
        <position position="58"/>
    </location>
</feature>
<dbReference type="Proteomes" id="UP000789405">
    <property type="component" value="Unassembled WGS sequence"/>
</dbReference>
<comment type="caution">
    <text evidence="1">The sequence shown here is derived from an EMBL/GenBank/DDBJ whole genome shotgun (WGS) entry which is preliminary data.</text>
</comment>
<accession>A0A9N9K3M2</accession>
<evidence type="ECO:0000313" key="1">
    <source>
        <dbReference type="EMBL" id="CAG8810313.1"/>
    </source>
</evidence>
<name>A0A9N9K3M2_9GLOM</name>
<sequence>MLGQTNSSDHYTASDMHNSLLELVESGKINEDDVLIQSTIENWINRYLQELKKEAAEQ</sequence>
<reference evidence="1" key="1">
    <citation type="submission" date="2021-06" db="EMBL/GenBank/DDBJ databases">
        <authorList>
            <person name="Kallberg Y."/>
            <person name="Tangrot J."/>
            <person name="Rosling A."/>
        </authorList>
    </citation>
    <scope>NUCLEOTIDE SEQUENCE</scope>
    <source>
        <strain evidence="1">MA453B</strain>
    </source>
</reference>
<dbReference type="AlphaFoldDB" id="A0A9N9K3M2"/>
<dbReference type="OrthoDB" id="2441667at2759"/>
<dbReference type="EMBL" id="CAJVPY010046169">
    <property type="protein sequence ID" value="CAG8810313.1"/>
    <property type="molecule type" value="Genomic_DNA"/>
</dbReference>
<organism evidence="1 2">
    <name type="scientific">Dentiscutata erythropus</name>
    <dbReference type="NCBI Taxonomy" id="1348616"/>
    <lineage>
        <taxon>Eukaryota</taxon>
        <taxon>Fungi</taxon>
        <taxon>Fungi incertae sedis</taxon>
        <taxon>Mucoromycota</taxon>
        <taxon>Glomeromycotina</taxon>
        <taxon>Glomeromycetes</taxon>
        <taxon>Diversisporales</taxon>
        <taxon>Gigasporaceae</taxon>
        <taxon>Dentiscutata</taxon>
    </lineage>
</organism>
<evidence type="ECO:0000313" key="2">
    <source>
        <dbReference type="Proteomes" id="UP000789405"/>
    </source>
</evidence>
<keyword evidence="2" id="KW-1185">Reference proteome</keyword>
<gene>
    <name evidence="1" type="ORF">DERYTH_LOCUS25275</name>
</gene>